<dbReference type="GO" id="GO:0005886">
    <property type="term" value="C:plasma membrane"/>
    <property type="evidence" value="ECO:0007669"/>
    <property type="project" value="TreeGrafter"/>
</dbReference>
<name>A0A9W8U0D8_9AGAR</name>
<dbReference type="PANTHER" id="PTHR31361:SF1">
    <property type="entry name" value="BETA-GLUCAN SYNTHESIS-ASSOCIATED PROTEIN KRE6-RELATED"/>
    <property type="match status" value="1"/>
</dbReference>
<evidence type="ECO:0000256" key="1">
    <source>
        <dbReference type="ARBA" id="ARBA00004370"/>
    </source>
</evidence>
<keyword evidence="7" id="KW-1185">Reference proteome</keyword>
<evidence type="ECO:0000256" key="4">
    <source>
        <dbReference type="ARBA" id="ARBA00023316"/>
    </source>
</evidence>
<evidence type="ECO:0000256" key="3">
    <source>
        <dbReference type="ARBA" id="ARBA00023180"/>
    </source>
</evidence>
<evidence type="ECO:0000313" key="6">
    <source>
        <dbReference type="EMBL" id="KAJ3747773.1"/>
    </source>
</evidence>
<dbReference type="AlphaFoldDB" id="A0A9W8U0D8"/>
<organism evidence="6 7">
    <name type="scientific">Lentinula detonsa</name>
    <dbReference type="NCBI Taxonomy" id="2804962"/>
    <lineage>
        <taxon>Eukaryota</taxon>
        <taxon>Fungi</taxon>
        <taxon>Dikarya</taxon>
        <taxon>Basidiomycota</taxon>
        <taxon>Agaricomycotina</taxon>
        <taxon>Agaricomycetes</taxon>
        <taxon>Agaricomycetidae</taxon>
        <taxon>Agaricales</taxon>
        <taxon>Marasmiineae</taxon>
        <taxon>Omphalotaceae</taxon>
        <taxon>Lentinula</taxon>
    </lineage>
</organism>
<reference evidence="6 7" key="2">
    <citation type="journal article" date="2023" name="Proc. Natl. Acad. Sci. U.S.A.">
        <title>A global phylogenomic analysis of the shiitake genus Lentinula.</title>
        <authorList>
            <person name="Sierra-Patev S."/>
            <person name="Min B."/>
            <person name="Naranjo-Ortiz M."/>
            <person name="Looney B."/>
            <person name="Konkel Z."/>
            <person name="Slot J.C."/>
            <person name="Sakamoto Y."/>
            <person name="Steenwyk J.L."/>
            <person name="Rokas A."/>
            <person name="Carro J."/>
            <person name="Camarero S."/>
            <person name="Ferreira P."/>
            <person name="Molpeceres G."/>
            <person name="Ruiz-Duenas F.J."/>
            <person name="Serrano A."/>
            <person name="Henrissat B."/>
            <person name="Drula E."/>
            <person name="Hughes K.W."/>
            <person name="Mata J.L."/>
            <person name="Ishikawa N.K."/>
            <person name="Vargas-Isla R."/>
            <person name="Ushijima S."/>
            <person name="Smith C.A."/>
            <person name="Donoghue J."/>
            <person name="Ahrendt S."/>
            <person name="Andreopoulos W."/>
            <person name="He G."/>
            <person name="LaButti K."/>
            <person name="Lipzen A."/>
            <person name="Ng V."/>
            <person name="Riley R."/>
            <person name="Sandor L."/>
            <person name="Barry K."/>
            <person name="Martinez A.T."/>
            <person name="Xiao Y."/>
            <person name="Gibbons J.G."/>
            <person name="Terashima K."/>
            <person name="Grigoriev I.V."/>
            <person name="Hibbett D."/>
        </authorList>
    </citation>
    <scope>NUCLEOTIDE SEQUENCE [LARGE SCALE GENOMIC DNA]</scope>
    <source>
        <strain evidence="6 7">TFB7810</strain>
    </source>
</reference>
<dbReference type="EMBL" id="JANVFU010000003">
    <property type="protein sequence ID" value="KAJ3747773.1"/>
    <property type="molecule type" value="Genomic_DNA"/>
</dbReference>
<dbReference type="GO" id="GO:0006078">
    <property type="term" value="P:(1-&gt;6)-beta-D-glucan biosynthetic process"/>
    <property type="evidence" value="ECO:0007669"/>
    <property type="project" value="TreeGrafter"/>
</dbReference>
<dbReference type="InterPro" id="IPR005629">
    <property type="entry name" value="Skn1/Kre6/Sbg1"/>
</dbReference>
<evidence type="ECO:0000313" key="5">
    <source>
        <dbReference type="EMBL" id="KAJ3740352.1"/>
    </source>
</evidence>
<keyword evidence="3" id="KW-0325">Glycoprotein</keyword>
<evidence type="ECO:0000256" key="2">
    <source>
        <dbReference type="ARBA" id="ARBA00023136"/>
    </source>
</evidence>
<dbReference type="PANTHER" id="PTHR31361">
    <property type="entry name" value="BETA-GLUCAN SYNTHESIS-ASSOCIATED PROTEIN KRE6-RELATED"/>
    <property type="match status" value="1"/>
</dbReference>
<keyword evidence="4" id="KW-0961">Cell wall biogenesis/degradation</keyword>
<dbReference type="GO" id="GO:0031505">
    <property type="term" value="P:fungal-type cell wall organization"/>
    <property type="evidence" value="ECO:0007669"/>
    <property type="project" value="TreeGrafter"/>
</dbReference>
<dbReference type="Proteomes" id="UP001142393">
    <property type="component" value="Unassembled WGS sequence"/>
</dbReference>
<gene>
    <name evidence="5" type="ORF">DFH05DRAFT_1374647</name>
    <name evidence="6" type="ORF">DFH05DRAFT_846125</name>
</gene>
<keyword evidence="2" id="KW-0472">Membrane</keyword>
<sequence>MMSTWNKFCFTGGLFEASVMLPGINNVIGMWPAVWAMGNLGRAGYGATLDGM</sequence>
<dbReference type="EMBL" id="JANVFU010000014">
    <property type="protein sequence ID" value="KAJ3740352.1"/>
    <property type="molecule type" value="Genomic_DNA"/>
</dbReference>
<dbReference type="SUPFAM" id="SSF49899">
    <property type="entry name" value="Concanavalin A-like lectins/glucanases"/>
    <property type="match status" value="1"/>
</dbReference>
<proteinExistence type="predicted"/>
<dbReference type="Pfam" id="PF03935">
    <property type="entry name" value="SKN1_KRE6_Sbg1"/>
    <property type="match status" value="1"/>
</dbReference>
<comment type="subcellular location">
    <subcellularLocation>
        <location evidence="1">Membrane</location>
    </subcellularLocation>
</comment>
<protein>
    <submittedName>
        <fullName evidence="6">Beta-glucan synthesis-associated</fullName>
    </submittedName>
</protein>
<accession>A0A9W8U0D8</accession>
<dbReference type="InterPro" id="IPR013320">
    <property type="entry name" value="ConA-like_dom_sf"/>
</dbReference>
<dbReference type="Gene3D" id="2.60.120.200">
    <property type="match status" value="1"/>
</dbReference>
<dbReference type="GO" id="GO:0015926">
    <property type="term" value="F:glucosidase activity"/>
    <property type="evidence" value="ECO:0007669"/>
    <property type="project" value="TreeGrafter"/>
</dbReference>
<feature type="non-terminal residue" evidence="6">
    <location>
        <position position="52"/>
    </location>
</feature>
<evidence type="ECO:0000313" key="7">
    <source>
        <dbReference type="Proteomes" id="UP001142393"/>
    </source>
</evidence>
<dbReference type="GO" id="GO:0005789">
    <property type="term" value="C:endoplasmic reticulum membrane"/>
    <property type="evidence" value="ECO:0007669"/>
    <property type="project" value="TreeGrafter"/>
</dbReference>
<comment type="caution">
    <text evidence="6">The sequence shown here is derived from an EMBL/GenBank/DDBJ whole genome shotgun (WGS) entry which is preliminary data.</text>
</comment>
<reference evidence="6" key="1">
    <citation type="submission" date="2022-08" db="EMBL/GenBank/DDBJ databases">
        <authorList>
            <consortium name="DOE Joint Genome Institute"/>
            <person name="Min B."/>
            <person name="Sierra-Patev S."/>
            <person name="Naranjo-Ortiz M."/>
            <person name="Looney B."/>
            <person name="Konkel Z."/>
            <person name="Slot J.C."/>
            <person name="Sakamoto Y."/>
            <person name="Steenwyk J.L."/>
            <person name="Rokas A."/>
            <person name="Carro J."/>
            <person name="Camarero S."/>
            <person name="Ferreira P."/>
            <person name="Molpeceres G."/>
            <person name="Ruiz-duenas F.J."/>
            <person name="Serrano A."/>
            <person name="Henrissat B."/>
            <person name="Drula E."/>
            <person name="Hughes K.W."/>
            <person name="Mata J.L."/>
            <person name="Ishikawa N.K."/>
            <person name="Vargas-Isla R."/>
            <person name="Ushijima S."/>
            <person name="Smith C.A."/>
            <person name="Ahrendt S."/>
            <person name="Andreopoulos W."/>
            <person name="He G."/>
            <person name="LaButti K."/>
            <person name="Lipzen A."/>
            <person name="Ng V."/>
            <person name="Riley R."/>
            <person name="Sandor L."/>
            <person name="Barry K."/>
            <person name="Martinez A.T."/>
            <person name="Xiao Y."/>
            <person name="Gibbons J.G."/>
            <person name="Terashima K."/>
            <person name="Hibbett D.S."/>
            <person name="Grigoriev I.V."/>
        </authorList>
    </citation>
    <scope>NUCLEOTIDE SEQUENCE</scope>
    <source>
        <strain evidence="6">TFB7810</strain>
    </source>
</reference>